<name>A0A3E0WRX0_9GAMM</name>
<dbReference type="SUPFAM" id="SSF54523">
    <property type="entry name" value="Pili subunits"/>
    <property type="match status" value="1"/>
</dbReference>
<reference evidence="3" key="1">
    <citation type="submission" date="2017-05" db="EMBL/GenBank/DDBJ databases">
        <authorList>
            <person name="Sharma S."/>
            <person name="Sidhu C."/>
            <person name="Pinnaka A.K."/>
        </authorList>
    </citation>
    <scope>NUCLEOTIDE SEQUENCE [LARGE SCALE GENOMIC DNA]</scope>
    <source>
        <strain evidence="3">AK93</strain>
    </source>
</reference>
<keyword evidence="1" id="KW-0812">Transmembrane</keyword>
<evidence type="ECO:0000313" key="2">
    <source>
        <dbReference type="EMBL" id="RFA34891.1"/>
    </source>
</evidence>
<dbReference type="AlphaFoldDB" id="A0A3E0WRX0"/>
<dbReference type="InterPro" id="IPR045584">
    <property type="entry name" value="Pilin-like"/>
</dbReference>
<gene>
    <name evidence="2" type="ORF">CAL65_14455</name>
</gene>
<feature type="transmembrane region" description="Helical" evidence="1">
    <location>
        <begin position="21"/>
        <end position="44"/>
    </location>
</feature>
<dbReference type="OrthoDB" id="9788802at2"/>
<dbReference type="EMBL" id="NFZW01000014">
    <property type="protein sequence ID" value="RFA34891.1"/>
    <property type="molecule type" value="Genomic_DNA"/>
</dbReference>
<dbReference type="Pfam" id="PF07963">
    <property type="entry name" value="N_methyl"/>
    <property type="match status" value="1"/>
</dbReference>
<keyword evidence="3" id="KW-1185">Reference proteome</keyword>
<dbReference type="InterPro" id="IPR012902">
    <property type="entry name" value="N_methyl_site"/>
</dbReference>
<keyword evidence="1" id="KW-0472">Membrane</keyword>
<evidence type="ECO:0000256" key="1">
    <source>
        <dbReference type="SAM" id="Phobius"/>
    </source>
</evidence>
<evidence type="ECO:0008006" key="4">
    <source>
        <dbReference type="Google" id="ProtNLM"/>
    </source>
</evidence>
<evidence type="ECO:0000313" key="3">
    <source>
        <dbReference type="Proteomes" id="UP000256763"/>
    </source>
</evidence>
<protein>
    <recommendedName>
        <fullName evidence="4">Prepilin-type N-terminal cleavage/methylation domain-containing protein</fullName>
    </recommendedName>
</protein>
<dbReference type="PROSITE" id="PS00409">
    <property type="entry name" value="PROKAR_NTER_METHYL"/>
    <property type="match status" value="1"/>
</dbReference>
<accession>A0A3E0WRX0</accession>
<dbReference type="NCBIfam" id="TIGR02532">
    <property type="entry name" value="IV_pilin_GFxxxE"/>
    <property type="match status" value="1"/>
</dbReference>
<organism evidence="2 3">
    <name type="scientific">Alkalilimnicola ehrlichii</name>
    <dbReference type="NCBI Taxonomy" id="351052"/>
    <lineage>
        <taxon>Bacteria</taxon>
        <taxon>Pseudomonadati</taxon>
        <taxon>Pseudomonadota</taxon>
        <taxon>Gammaproteobacteria</taxon>
        <taxon>Chromatiales</taxon>
        <taxon>Ectothiorhodospiraceae</taxon>
        <taxon>Alkalilimnicola</taxon>
    </lineage>
</organism>
<proteinExistence type="predicted"/>
<keyword evidence="1" id="KW-1133">Transmembrane helix</keyword>
<comment type="caution">
    <text evidence="2">The sequence shown here is derived from an EMBL/GenBank/DDBJ whole genome shotgun (WGS) entry which is preliminary data.</text>
</comment>
<sequence>MATEPIINMRPIAASKAAGYTLVELVLVIVIGGILAGLAANAIVQPITASVKTGWRAVLTDEAATAQQRMVREIRRALPNSVRVADRQRVEFISIVGVAGYRSAPGAILLIPRIGLISVVATMRSMASGAYTN</sequence>
<dbReference type="Proteomes" id="UP000256763">
    <property type="component" value="Unassembled WGS sequence"/>
</dbReference>